<gene>
    <name evidence="6" type="ORF">DFA_10514</name>
</gene>
<dbReference type="Proteomes" id="UP000007797">
    <property type="component" value="Unassembled WGS sequence"/>
</dbReference>
<keyword evidence="3" id="KW-0204">Cytolysis</keyword>
<dbReference type="SMART" id="SM00758">
    <property type="entry name" value="PA14"/>
    <property type="match status" value="1"/>
</dbReference>
<dbReference type="GeneID" id="14867641"/>
<keyword evidence="7" id="KW-1185">Reference proteome</keyword>
<dbReference type="PANTHER" id="PTHR45742:SF8">
    <property type="entry name" value="FLOCCULATION PROTEIN FLO11"/>
    <property type="match status" value="1"/>
</dbReference>
<comment type="subcellular location">
    <subcellularLocation>
        <location evidence="1">Secreted</location>
    </subcellularLocation>
</comment>
<dbReference type="InterPro" id="IPR011050">
    <property type="entry name" value="Pectin_lyase_fold/virulence"/>
</dbReference>
<evidence type="ECO:0000256" key="3">
    <source>
        <dbReference type="ARBA" id="ARBA00022852"/>
    </source>
</evidence>
<feature type="domain" description="MACPF" evidence="5">
    <location>
        <begin position="631"/>
        <end position="969"/>
    </location>
</feature>
<dbReference type="SUPFAM" id="SSF51126">
    <property type="entry name" value="Pectin lyase-like"/>
    <property type="match status" value="1"/>
</dbReference>
<sequence>MSIIVSKKNGGVPDMRSNILGEDNIVDYCLNRPTSRARDTLGWCNRVPYSCSSFMTVMIMSRPTEKRNERYSLNNSHMTNKMTARDNKVIILFLIVVCLAVVKVQSSNRDTNEQPQVVYVDKNSLCLVDCGTEMSPFSNFVDAIQHITALRSNRSSSAVNIDWLLQNSHHQQQDLTTIIVKDGIYRGSKNKGLDINFPLHIIAQSPPKQTTYVSVKFNDAQVIIDCENVGNAITVKNVTLFKLSNIGIHRCVGSSGGALSIVNSSVVVGAVTFVGNQALNGGAVSLSNSNIDFTRCLFMDNRAVTQGYDIYASSSVVGLSMTNQKPCDMYSTGGSVSIKLDSSYLSMDSTTTMEGLKIAGDLSTISLPTGIVTVLDRTCPTPPTVFSTYTESCNNNNVCDDGESCLYCPSDCSCVASGWKIEIFKNMPALPITVAADIIQLSPSIVTLGHSYAVMNAYLKINKHATYEFKFVGSNSGFVFSVDGNDIVYSAASLSKVDTTRSVRLTATNVHHLRLSITKAVPYFNYPFGANLKIYWRRKADGEQFVLLDPFYSKNICNDGILDDREKLPAYKCVADQKTLDPSKDTCGDGICSEIPEDCLADCYHIISDMCPEQATPHRLDPTYSKMDFVGTALNNQYMYTLPGIQLLSHGIDIVTDEYTNAPVFHFGYCDNSSYSTVHDLYRGLVYTVPKGIHAIPTPKCSYSASTKSYSSSSQVSQEKADDISVADSANLGAAYWGVSIQASVAFSQSSSTKSASDLEKKVSGQIMVDTVLCETTRVHITAENMTFHPNFVRDVAQADTIAKMELVVAKYGSLYLKSAVMGGSLTHITVVSHSSFEGKVSSDIAKNTQLSLSAKVSSPVLKVSANYKKGTDNSITNEQQNKFEDDSASTTIMTKGGPPGSFGPDTKGANNNFGEWAKGVDLLPVPIKKEYGFIVDLIPENWRVKGSIETIQSMWNKAEIAHLYKHFASKLEFKQIESLKTDESIFYLNTPQSVGTPYLLSFTIKTADGIIRTPPASSLDSGALFVLPIGEIIAVAGYPTSKTSFDVYDVVTGRFYNFVYYGNIWNQLLTKTFSFRIQMTKIGDCTTCTLYPIIRITQKGTLGSYTVDYNPTATNAIHYTGPYLGDLQLLSVEPITSFENEGITFSYTINAFNIVQYCPNAPGVRSGEGMCTIPARMPFETKYSTIYGTLPRTFDLSTSKVTTVSIIKHDILPLSINI</sequence>
<protein>
    <recommendedName>
        <fullName evidence="5">MACPF domain-containing protein</fullName>
    </recommendedName>
</protein>
<evidence type="ECO:0000256" key="2">
    <source>
        <dbReference type="ARBA" id="ARBA00022525"/>
    </source>
</evidence>
<keyword evidence="4" id="KW-1015">Disulfide bond</keyword>
<dbReference type="EMBL" id="GL883026">
    <property type="protein sequence ID" value="EGG15672.1"/>
    <property type="molecule type" value="Genomic_DNA"/>
</dbReference>
<organism evidence="6 7">
    <name type="scientific">Cavenderia fasciculata</name>
    <name type="common">Slime mold</name>
    <name type="synonym">Dictyostelium fasciculatum</name>
    <dbReference type="NCBI Taxonomy" id="261658"/>
    <lineage>
        <taxon>Eukaryota</taxon>
        <taxon>Amoebozoa</taxon>
        <taxon>Evosea</taxon>
        <taxon>Eumycetozoa</taxon>
        <taxon>Dictyostelia</taxon>
        <taxon>Acytosteliales</taxon>
        <taxon>Cavenderiaceae</taxon>
        <taxon>Cavenderia</taxon>
    </lineage>
</organism>
<evidence type="ECO:0000256" key="1">
    <source>
        <dbReference type="ARBA" id="ARBA00004613"/>
    </source>
</evidence>
<reference evidence="7" key="1">
    <citation type="journal article" date="2011" name="Genome Res.">
        <title>Phylogeny-wide analysis of social amoeba genomes highlights ancient origins for complex intercellular communication.</title>
        <authorList>
            <person name="Heidel A.J."/>
            <person name="Lawal H.M."/>
            <person name="Felder M."/>
            <person name="Schilde C."/>
            <person name="Helps N.R."/>
            <person name="Tunggal B."/>
            <person name="Rivero F."/>
            <person name="John U."/>
            <person name="Schleicher M."/>
            <person name="Eichinger L."/>
            <person name="Platzer M."/>
            <person name="Noegel A.A."/>
            <person name="Schaap P."/>
            <person name="Gloeckner G."/>
        </authorList>
    </citation>
    <scope>NUCLEOTIDE SEQUENCE [LARGE SCALE GENOMIC DNA]</scope>
    <source>
        <strain evidence="7">SH3</strain>
    </source>
</reference>
<dbReference type="InterPro" id="IPR011658">
    <property type="entry name" value="PA14_dom"/>
</dbReference>
<evidence type="ECO:0000313" key="7">
    <source>
        <dbReference type="Proteomes" id="UP000007797"/>
    </source>
</evidence>
<evidence type="ECO:0000313" key="6">
    <source>
        <dbReference type="EMBL" id="EGG15672.1"/>
    </source>
</evidence>
<dbReference type="GO" id="GO:0031640">
    <property type="term" value="P:killing of cells of another organism"/>
    <property type="evidence" value="ECO:0007669"/>
    <property type="project" value="UniProtKB-KW"/>
</dbReference>
<dbReference type="PANTHER" id="PTHR45742">
    <property type="entry name" value="COMPLEMENT COMPONENT C6"/>
    <property type="match status" value="1"/>
</dbReference>
<dbReference type="Pfam" id="PF01823">
    <property type="entry name" value="MACPF"/>
    <property type="match status" value="1"/>
</dbReference>
<dbReference type="KEGG" id="dfa:DFA_10514"/>
<evidence type="ECO:0000259" key="5">
    <source>
        <dbReference type="PROSITE" id="PS51412"/>
    </source>
</evidence>
<accession>F4QAF3</accession>
<dbReference type="OrthoDB" id="21110at2759"/>
<dbReference type="OMA" id="APLMEIT"/>
<dbReference type="GO" id="GO:0005576">
    <property type="term" value="C:extracellular region"/>
    <property type="evidence" value="ECO:0007669"/>
    <property type="project" value="UniProtKB-SubCell"/>
</dbReference>
<dbReference type="AlphaFoldDB" id="F4QAF3"/>
<dbReference type="RefSeq" id="XP_004354414.1">
    <property type="nucleotide sequence ID" value="XM_004354362.1"/>
</dbReference>
<dbReference type="Pfam" id="PF07691">
    <property type="entry name" value="PA14"/>
    <property type="match status" value="1"/>
</dbReference>
<name>F4QAF3_CACFS</name>
<dbReference type="PROSITE" id="PS51412">
    <property type="entry name" value="MACPF_2"/>
    <property type="match status" value="1"/>
</dbReference>
<evidence type="ECO:0000256" key="4">
    <source>
        <dbReference type="ARBA" id="ARBA00023157"/>
    </source>
</evidence>
<proteinExistence type="predicted"/>
<keyword evidence="2" id="KW-0964">Secreted</keyword>
<dbReference type="InterPro" id="IPR020864">
    <property type="entry name" value="MACPF"/>
</dbReference>